<dbReference type="PANTHER" id="PTHR47799:SF1">
    <property type="entry name" value="OMEGA-AMIDASE YAFV"/>
    <property type="match status" value="1"/>
</dbReference>
<dbReference type="SUPFAM" id="SSF56317">
    <property type="entry name" value="Carbon-nitrogen hydrolase"/>
    <property type="match status" value="1"/>
</dbReference>
<dbReference type="Gene3D" id="3.60.110.10">
    <property type="entry name" value="Carbon-nitrogen hydrolase"/>
    <property type="match status" value="1"/>
</dbReference>
<dbReference type="GO" id="GO:0050152">
    <property type="term" value="F:omega-amidase activity"/>
    <property type="evidence" value="ECO:0007669"/>
    <property type="project" value="TreeGrafter"/>
</dbReference>
<evidence type="ECO:0000313" key="3">
    <source>
        <dbReference type="Proteomes" id="UP000243799"/>
    </source>
</evidence>
<dbReference type="EMBL" id="FOKG01000001">
    <property type="protein sequence ID" value="SFA83327.1"/>
    <property type="molecule type" value="Genomic_DNA"/>
</dbReference>
<keyword evidence="2" id="KW-0378">Hydrolase</keyword>
<dbReference type="GO" id="GO:0106008">
    <property type="term" value="F:2-oxoglutaramate amidase activity"/>
    <property type="evidence" value="ECO:0007669"/>
    <property type="project" value="TreeGrafter"/>
</dbReference>
<dbReference type="Pfam" id="PF00795">
    <property type="entry name" value="CN_hydrolase"/>
    <property type="match status" value="1"/>
</dbReference>
<dbReference type="OrthoDB" id="4532287at2"/>
<dbReference type="InterPro" id="IPR003010">
    <property type="entry name" value="C-N_Hydrolase"/>
</dbReference>
<dbReference type="RefSeq" id="WP_091669189.1">
    <property type="nucleotide sequence ID" value="NZ_FOKG01000001.1"/>
</dbReference>
<dbReference type="PANTHER" id="PTHR47799">
    <property type="entry name" value="OMEGA-AMIDASE YAFV"/>
    <property type="match status" value="1"/>
</dbReference>
<dbReference type="Proteomes" id="UP000243799">
    <property type="component" value="Unassembled WGS sequence"/>
</dbReference>
<gene>
    <name evidence="2" type="ORF">SAMN05216266_101717</name>
</gene>
<organism evidence="2 3">
    <name type="scientific">Amycolatopsis marina</name>
    <dbReference type="NCBI Taxonomy" id="490629"/>
    <lineage>
        <taxon>Bacteria</taxon>
        <taxon>Bacillati</taxon>
        <taxon>Actinomycetota</taxon>
        <taxon>Actinomycetes</taxon>
        <taxon>Pseudonocardiales</taxon>
        <taxon>Pseudonocardiaceae</taxon>
        <taxon>Amycolatopsis</taxon>
    </lineage>
</organism>
<feature type="domain" description="CN hydrolase" evidence="1">
    <location>
        <begin position="5"/>
        <end position="233"/>
    </location>
</feature>
<dbReference type="CDD" id="cd07197">
    <property type="entry name" value="nitrilase"/>
    <property type="match status" value="1"/>
</dbReference>
<sequence>MRGPLVIAVAQPFCVSHDIAANAVRHGDAVRSANAGVVVFPELSLTGYELDAEAITAADSRLSPIVEACAETGSTALVGAVTIEDGHSYIAMLAVDGDGSSVAYRKIWLHSTETARCTPGPGPVVLDLDGWRLGLAICKDTGTARHAADTAALGMDVYVAGVVHTADEAALHGERARRVAADHDVWAATASFAGPTGGGFARTAGRSGIWSADGVAVAQAGPDTGEIARATIT</sequence>
<proteinExistence type="predicted"/>
<keyword evidence="3" id="KW-1185">Reference proteome</keyword>
<dbReference type="InterPro" id="IPR036526">
    <property type="entry name" value="C-N_Hydrolase_sf"/>
</dbReference>
<protein>
    <submittedName>
        <fullName evidence="2">Predicted amidohydrolase</fullName>
    </submittedName>
</protein>
<evidence type="ECO:0000259" key="1">
    <source>
        <dbReference type="PROSITE" id="PS50263"/>
    </source>
</evidence>
<evidence type="ECO:0000313" key="2">
    <source>
        <dbReference type="EMBL" id="SFA83327.1"/>
    </source>
</evidence>
<accession>A0A1I0W4P9</accession>
<name>A0A1I0W4P9_9PSEU</name>
<dbReference type="PROSITE" id="PS50263">
    <property type="entry name" value="CN_HYDROLASE"/>
    <property type="match status" value="1"/>
</dbReference>
<dbReference type="AlphaFoldDB" id="A0A1I0W4P9"/>
<dbReference type="STRING" id="490629.SAMN05216266_101717"/>
<dbReference type="InterPro" id="IPR052737">
    <property type="entry name" value="Omega-amidase_YafV"/>
</dbReference>
<reference evidence="3" key="1">
    <citation type="submission" date="2016-10" db="EMBL/GenBank/DDBJ databases">
        <authorList>
            <person name="Varghese N."/>
            <person name="Submissions S."/>
        </authorList>
    </citation>
    <scope>NUCLEOTIDE SEQUENCE [LARGE SCALE GENOMIC DNA]</scope>
    <source>
        <strain evidence="3">CGMCC 4.3568</strain>
    </source>
</reference>